<evidence type="ECO:0000313" key="1">
    <source>
        <dbReference type="EMBL" id="KAG7572622.1"/>
    </source>
</evidence>
<organism evidence="1 2">
    <name type="scientific">Arabidopsis suecica</name>
    <name type="common">Swedish thale-cress</name>
    <name type="synonym">Cardaminopsis suecica</name>
    <dbReference type="NCBI Taxonomy" id="45249"/>
    <lineage>
        <taxon>Eukaryota</taxon>
        <taxon>Viridiplantae</taxon>
        <taxon>Streptophyta</taxon>
        <taxon>Embryophyta</taxon>
        <taxon>Tracheophyta</taxon>
        <taxon>Spermatophyta</taxon>
        <taxon>Magnoliopsida</taxon>
        <taxon>eudicotyledons</taxon>
        <taxon>Gunneridae</taxon>
        <taxon>Pentapetalae</taxon>
        <taxon>rosids</taxon>
        <taxon>malvids</taxon>
        <taxon>Brassicales</taxon>
        <taxon>Brassicaceae</taxon>
        <taxon>Camelineae</taxon>
        <taxon>Arabidopsis</taxon>
    </lineage>
</organism>
<protein>
    <submittedName>
        <fullName evidence="1">Uncharacterized protein</fullName>
    </submittedName>
</protein>
<name>A0A8T2AEG2_ARASU</name>
<accession>A0A8T2AEG2</accession>
<evidence type="ECO:0000313" key="2">
    <source>
        <dbReference type="Proteomes" id="UP000694251"/>
    </source>
</evidence>
<dbReference type="EMBL" id="JAEFBJ010000009">
    <property type="protein sequence ID" value="KAG7572622.1"/>
    <property type="molecule type" value="Genomic_DNA"/>
</dbReference>
<comment type="caution">
    <text evidence="1">The sequence shown here is derived from an EMBL/GenBank/DDBJ whole genome shotgun (WGS) entry which is preliminary data.</text>
</comment>
<proteinExistence type="predicted"/>
<dbReference type="Proteomes" id="UP000694251">
    <property type="component" value="Chromosome 9"/>
</dbReference>
<sequence length="91" mass="10137">MSSDLVLCRLSNHHPQSQTAATTSPIPLLAEGKTSMRKKLQAMKNQKAGFSWTGFQKGYRHSFDVYQVLIGKHGGNGECKTIDRLLIQNSF</sequence>
<reference evidence="1 2" key="1">
    <citation type="submission" date="2020-12" db="EMBL/GenBank/DDBJ databases">
        <title>Concerted genomic and epigenomic changes stabilize Arabidopsis allopolyploids.</title>
        <authorList>
            <person name="Chen Z."/>
        </authorList>
    </citation>
    <scope>NUCLEOTIDE SEQUENCE [LARGE SCALE GENOMIC DNA]</scope>
    <source>
        <strain evidence="1">As9502</strain>
        <tissue evidence="1">Leaf</tissue>
    </source>
</reference>
<gene>
    <name evidence="1" type="ORF">ISN44_As09g009790</name>
</gene>
<keyword evidence="2" id="KW-1185">Reference proteome</keyword>
<dbReference type="AlphaFoldDB" id="A0A8T2AEG2"/>